<comment type="catalytic activity">
    <reaction evidence="6 8">
        <text>dCMP + ATP = dCDP + ADP</text>
        <dbReference type="Rhea" id="RHEA:25094"/>
        <dbReference type="ChEBI" id="CHEBI:30616"/>
        <dbReference type="ChEBI" id="CHEBI:57566"/>
        <dbReference type="ChEBI" id="CHEBI:58593"/>
        <dbReference type="ChEBI" id="CHEBI:456216"/>
        <dbReference type="EC" id="2.7.4.25"/>
    </reaction>
</comment>
<evidence type="ECO:0000256" key="2">
    <source>
        <dbReference type="ARBA" id="ARBA00022679"/>
    </source>
</evidence>
<evidence type="ECO:0000256" key="1">
    <source>
        <dbReference type="ARBA" id="ARBA00009427"/>
    </source>
</evidence>
<dbReference type="AlphaFoldDB" id="A0A434AXS4"/>
<evidence type="ECO:0000259" key="9">
    <source>
        <dbReference type="Pfam" id="PF02224"/>
    </source>
</evidence>
<evidence type="ECO:0000256" key="6">
    <source>
        <dbReference type="ARBA" id="ARBA00047615"/>
    </source>
</evidence>
<comment type="caution">
    <text evidence="10">The sequence shown here is derived from an EMBL/GenBank/DDBJ whole genome shotgun (WGS) entry which is preliminary data.</text>
</comment>
<dbReference type="GO" id="GO:0005829">
    <property type="term" value="C:cytosol"/>
    <property type="evidence" value="ECO:0007669"/>
    <property type="project" value="TreeGrafter"/>
</dbReference>
<dbReference type="NCBIfam" id="TIGR00017">
    <property type="entry name" value="cmk"/>
    <property type="match status" value="1"/>
</dbReference>
<comment type="subcellular location">
    <subcellularLocation>
        <location evidence="8">Cytoplasm</location>
    </subcellularLocation>
</comment>
<dbReference type="OrthoDB" id="9807434at2"/>
<evidence type="ECO:0000313" key="10">
    <source>
        <dbReference type="EMBL" id="RUT79350.1"/>
    </source>
</evidence>
<dbReference type="CDD" id="cd02020">
    <property type="entry name" value="CMPK"/>
    <property type="match status" value="1"/>
</dbReference>
<comment type="catalytic activity">
    <reaction evidence="7 8">
        <text>CMP + ATP = CDP + ADP</text>
        <dbReference type="Rhea" id="RHEA:11600"/>
        <dbReference type="ChEBI" id="CHEBI:30616"/>
        <dbReference type="ChEBI" id="CHEBI:58069"/>
        <dbReference type="ChEBI" id="CHEBI:60377"/>
        <dbReference type="ChEBI" id="CHEBI:456216"/>
        <dbReference type="EC" id="2.7.4.25"/>
    </reaction>
</comment>
<dbReference type="InterPro" id="IPR011994">
    <property type="entry name" value="Cytidylate_kinase_dom"/>
</dbReference>
<dbReference type="HAMAP" id="MF_00238">
    <property type="entry name" value="Cytidyl_kinase_type1"/>
    <property type="match status" value="1"/>
</dbReference>
<dbReference type="Proteomes" id="UP000282985">
    <property type="component" value="Unassembled WGS sequence"/>
</dbReference>
<dbReference type="GO" id="GO:0015949">
    <property type="term" value="P:nucleobase-containing small molecule interconversion"/>
    <property type="evidence" value="ECO:0007669"/>
    <property type="project" value="TreeGrafter"/>
</dbReference>
<feature type="binding site" evidence="8">
    <location>
        <begin position="14"/>
        <end position="22"/>
    </location>
    <ligand>
        <name>ATP</name>
        <dbReference type="ChEBI" id="CHEBI:30616"/>
    </ligand>
</feature>
<feature type="domain" description="Cytidylate kinase" evidence="9">
    <location>
        <begin position="10"/>
        <end position="228"/>
    </location>
</feature>
<reference evidence="10 11" key="1">
    <citation type="submission" date="2018-11" db="EMBL/GenBank/DDBJ databases">
        <title>Parancylomarina longa gen. nov., sp. nov., isolated from sediments of southern Okinawa.</title>
        <authorList>
            <person name="Fu T."/>
        </authorList>
    </citation>
    <scope>NUCLEOTIDE SEQUENCE [LARGE SCALE GENOMIC DNA]</scope>
    <source>
        <strain evidence="10 11">T3-2 S1-C</strain>
    </source>
</reference>
<organism evidence="10 11">
    <name type="scientific">Ancylomarina longa</name>
    <dbReference type="NCBI Taxonomy" id="2487017"/>
    <lineage>
        <taxon>Bacteria</taxon>
        <taxon>Pseudomonadati</taxon>
        <taxon>Bacteroidota</taxon>
        <taxon>Bacteroidia</taxon>
        <taxon>Marinilabiliales</taxon>
        <taxon>Marinifilaceae</taxon>
        <taxon>Ancylomarina</taxon>
    </lineage>
</organism>
<accession>A0A434AXS4</accession>
<protein>
    <recommendedName>
        <fullName evidence="8">Cytidylate kinase</fullName>
        <shortName evidence="8">CK</shortName>
        <ecNumber evidence="8">2.7.4.25</ecNumber>
    </recommendedName>
    <alternativeName>
        <fullName evidence="8">Cytidine monophosphate kinase</fullName>
        <shortName evidence="8">CMP kinase</shortName>
    </alternativeName>
</protein>
<keyword evidence="11" id="KW-1185">Reference proteome</keyword>
<dbReference type="Gene3D" id="3.40.50.300">
    <property type="entry name" value="P-loop containing nucleotide triphosphate hydrolases"/>
    <property type="match status" value="1"/>
</dbReference>
<gene>
    <name evidence="8" type="primary">cmk</name>
    <name evidence="10" type="ORF">DLK05_03770</name>
</gene>
<evidence type="ECO:0000256" key="8">
    <source>
        <dbReference type="HAMAP-Rule" id="MF_00238"/>
    </source>
</evidence>
<dbReference type="SUPFAM" id="SSF52540">
    <property type="entry name" value="P-loop containing nucleoside triphosphate hydrolases"/>
    <property type="match status" value="1"/>
</dbReference>
<evidence type="ECO:0000256" key="4">
    <source>
        <dbReference type="ARBA" id="ARBA00022777"/>
    </source>
</evidence>
<dbReference type="PANTHER" id="PTHR21299:SF2">
    <property type="entry name" value="CYTIDYLATE KINASE"/>
    <property type="match status" value="1"/>
</dbReference>
<evidence type="ECO:0000256" key="5">
    <source>
        <dbReference type="ARBA" id="ARBA00022840"/>
    </source>
</evidence>
<dbReference type="RefSeq" id="WP_127342641.1">
    <property type="nucleotide sequence ID" value="NZ_RJJX01000003.1"/>
</dbReference>
<dbReference type="EMBL" id="RJJX01000003">
    <property type="protein sequence ID" value="RUT79350.1"/>
    <property type="molecule type" value="Genomic_DNA"/>
</dbReference>
<keyword evidence="2 8" id="KW-0808">Transferase</keyword>
<dbReference type="GO" id="GO:0036431">
    <property type="term" value="F:dCMP kinase activity"/>
    <property type="evidence" value="ECO:0007669"/>
    <property type="project" value="InterPro"/>
</dbReference>
<dbReference type="Pfam" id="PF02224">
    <property type="entry name" value="Cytidylate_kin"/>
    <property type="match status" value="1"/>
</dbReference>
<evidence type="ECO:0000313" key="11">
    <source>
        <dbReference type="Proteomes" id="UP000282985"/>
    </source>
</evidence>
<name>A0A434AXS4_9BACT</name>
<dbReference type="InterPro" id="IPR003136">
    <property type="entry name" value="Cytidylate_kin"/>
</dbReference>
<sequence>MDRPDKNLIIAIDGHSSCGKSTVAKDLAKKINYTYIDSGAMYRVVTLFAMRNGLILEDKVDENKLAHFIDQISISFRYNESKQRHETYMNDELVEDEIRNMEVSDKVSFIAKIKFVREKMVTLQRDLSKSGGVIMDGRDIGTVVFPNADLKIFMTADVEVRAIRRYKELKEKGEDISLEAIRENVKKRDFIDENREESPLRKAEDAIILNNSQLSPEEQLDWIIERMKEIKKTSKLG</sequence>
<keyword evidence="3 8" id="KW-0547">Nucleotide-binding</keyword>
<evidence type="ECO:0000256" key="3">
    <source>
        <dbReference type="ARBA" id="ARBA00022741"/>
    </source>
</evidence>
<keyword evidence="5 8" id="KW-0067">ATP-binding</keyword>
<evidence type="ECO:0000256" key="7">
    <source>
        <dbReference type="ARBA" id="ARBA00048478"/>
    </source>
</evidence>
<dbReference type="GO" id="GO:0036430">
    <property type="term" value="F:CMP kinase activity"/>
    <property type="evidence" value="ECO:0007669"/>
    <property type="project" value="RHEA"/>
</dbReference>
<keyword evidence="4 8" id="KW-0418">Kinase</keyword>
<dbReference type="GO" id="GO:0006220">
    <property type="term" value="P:pyrimidine nucleotide metabolic process"/>
    <property type="evidence" value="ECO:0007669"/>
    <property type="project" value="UniProtKB-UniRule"/>
</dbReference>
<dbReference type="EC" id="2.7.4.25" evidence="8"/>
<keyword evidence="8" id="KW-0963">Cytoplasm</keyword>
<dbReference type="GO" id="GO:0005524">
    <property type="term" value="F:ATP binding"/>
    <property type="evidence" value="ECO:0007669"/>
    <property type="project" value="UniProtKB-UniRule"/>
</dbReference>
<proteinExistence type="inferred from homology"/>
<dbReference type="InterPro" id="IPR027417">
    <property type="entry name" value="P-loop_NTPase"/>
</dbReference>
<dbReference type="PANTHER" id="PTHR21299">
    <property type="entry name" value="CYTIDYLATE KINASE/PANTOATE-BETA-ALANINE LIGASE"/>
    <property type="match status" value="1"/>
</dbReference>
<comment type="similarity">
    <text evidence="1 8">Belongs to the cytidylate kinase family. Type 1 subfamily.</text>
</comment>